<dbReference type="GO" id="GO:0004672">
    <property type="term" value="F:protein kinase activity"/>
    <property type="evidence" value="ECO:0007669"/>
    <property type="project" value="InterPro"/>
</dbReference>
<accession>M2STD1</accession>
<evidence type="ECO:0000313" key="2">
    <source>
        <dbReference type="EMBL" id="EMD60351.1"/>
    </source>
</evidence>
<proteinExistence type="predicted"/>
<dbReference type="KEGG" id="bsc:COCSADRAFT_98758"/>
<dbReference type="RefSeq" id="XP_007703728.1">
    <property type="nucleotide sequence ID" value="XM_007705538.1"/>
</dbReference>
<gene>
    <name evidence="2" type="ORF">COCSADRAFT_98758</name>
</gene>
<dbReference type="EMBL" id="KB445650">
    <property type="protein sequence ID" value="EMD60351.1"/>
    <property type="molecule type" value="Genomic_DNA"/>
</dbReference>
<reference evidence="3" key="2">
    <citation type="journal article" date="2013" name="PLoS Genet.">
        <title>Comparative genome structure, secondary metabolite, and effector coding capacity across Cochliobolus pathogens.</title>
        <authorList>
            <person name="Condon B.J."/>
            <person name="Leng Y."/>
            <person name="Wu D."/>
            <person name="Bushley K.E."/>
            <person name="Ohm R.A."/>
            <person name="Otillar R."/>
            <person name="Martin J."/>
            <person name="Schackwitz W."/>
            <person name="Grimwood J."/>
            <person name="MohdZainudin N."/>
            <person name="Xue C."/>
            <person name="Wang R."/>
            <person name="Manning V.A."/>
            <person name="Dhillon B."/>
            <person name="Tu Z.J."/>
            <person name="Steffenson B.J."/>
            <person name="Salamov A."/>
            <person name="Sun H."/>
            <person name="Lowry S."/>
            <person name="LaButti K."/>
            <person name="Han J."/>
            <person name="Copeland A."/>
            <person name="Lindquist E."/>
            <person name="Barry K."/>
            <person name="Schmutz J."/>
            <person name="Baker S.E."/>
            <person name="Ciuffetti L.M."/>
            <person name="Grigoriev I.V."/>
            <person name="Zhong S."/>
            <person name="Turgeon B.G."/>
        </authorList>
    </citation>
    <scope>NUCLEOTIDE SEQUENCE [LARGE SCALE GENOMIC DNA]</scope>
    <source>
        <strain evidence="3">ND90Pr / ATCC 201652</strain>
    </source>
</reference>
<dbReference type="HOGENOM" id="CLU_3142986_0_0_1"/>
<keyword evidence="3" id="KW-1185">Reference proteome</keyword>
<protein>
    <recommendedName>
        <fullName evidence="1">Protein kinase domain-containing protein</fullName>
    </recommendedName>
</protein>
<dbReference type="STRING" id="665912.M2STD1"/>
<evidence type="ECO:0000259" key="1">
    <source>
        <dbReference type="PROSITE" id="PS50011"/>
    </source>
</evidence>
<feature type="domain" description="Protein kinase" evidence="1">
    <location>
        <begin position="1"/>
        <end position="49"/>
    </location>
</feature>
<dbReference type="InterPro" id="IPR000719">
    <property type="entry name" value="Prot_kinase_dom"/>
</dbReference>
<dbReference type="GeneID" id="19141817"/>
<dbReference type="Proteomes" id="UP000016934">
    <property type="component" value="Unassembled WGS sequence"/>
</dbReference>
<evidence type="ECO:0000313" key="3">
    <source>
        <dbReference type="Proteomes" id="UP000016934"/>
    </source>
</evidence>
<feature type="non-terminal residue" evidence="2">
    <location>
        <position position="1"/>
    </location>
</feature>
<dbReference type="PROSITE" id="PS50011">
    <property type="entry name" value="PROTEIN_KINASE_DOM"/>
    <property type="match status" value="1"/>
</dbReference>
<organism evidence="2 3">
    <name type="scientific">Cochliobolus sativus (strain ND90Pr / ATCC 201652)</name>
    <name type="common">Common root rot and spot blotch fungus</name>
    <name type="synonym">Bipolaris sorokiniana</name>
    <dbReference type="NCBI Taxonomy" id="665912"/>
    <lineage>
        <taxon>Eukaryota</taxon>
        <taxon>Fungi</taxon>
        <taxon>Dikarya</taxon>
        <taxon>Ascomycota</taxon>
        <taxon>Pezizomycotina</taxon>
        <taxon>Dothideomycetes</taxon>
        <taxon>Pleosporomycetidae</taxon>
        <taxon>Pleosporales</taxon>
        <taxon>Pleosporineae</taxon>
        <taxon>Pleosporaceae</taxon>
        <taxon>Bipolaris</taxon>
    </lineage>
</organism>
<sequence>LLYIHLAGWLHKGIRSDNILFFAENNGGFSYDQSFVVGFEYSREASDPH</sequence>
<dbReference type="OrthoDB" id="1911848at2759"/>
<name>M2STD1_COCSN</name>
<dbReference type="GO" id="GO:0005524">
    <property type="term" value="F:ATP binding"/>
    <property type="evidence" value="ECO:0007669"/>
    <property type="project" value="InterPro"/>
</dbReference>
<dbReference type="AlphaFoldDB" id="M2STD1"/>
<reference evidence="2 3" key="1">
    <citation type="journal article" date="2012" name="PLoS Pathog.">
        <title>Diverse lifestyles and strategies of plant pathogenesis encoded in the genomes of eighteen Dothideomycetes fungi.</title>
        <authorList>
            <person name="Ohm R.A."/>
            <person name="Feau N."/>
            <person name="Henrissat B."/>
            <person name="Schoch C.L."/>
            <person name="Horwitz B.A."/>
            <person name="Barry K.W."/>
            <person name="Condon B.J."/>
            <person name="Copeland A.C."/>
            <person name="Dhillon B."/>
            <person name="Glaser F."/>
            <person name="Hesse C.N."/>
            <person name="Kosti I."/>
            <person name="LaButti K."/>
            <person name="Lindquist E.A."/>
            <person name="Lucas S."/>
            <person name="Salamov A.A."/>
            <person name="Bradshaw R.E."/>
            <person name="Ciuffetti L."/>
            <person name="Hamelin R.C."/>
            <person name="Kema G.H.J."/>
            <person name="Lawrence C."/>
            <person name="Scott J.A."/>
            <person name="Spatafora J.W."/>
            <person name="Turgeon B.G."/>
            <person name="de Wit P.J.G.M."/>
            <person name="Zhong S."/>
            <person name="Goodwin S.B."/>
            <person name="Grigoriev I.V."/>
        </authorList>
    </citation>
    <scope>NUCLEOTIDE SEQUENCE [LARGE SCALE GENOMIC DNA]</scope>
    <source>
        <strain evidence="3">ND90Pr / ATCC 201652</strain>
    </source>
</reference>